<gene>
    <name evidence="1" type="ORF">JF75_14470</name>
</gene>
<dbReference type="InterPro" id="IPR047951">
    <property type="entry name" value="Transpos_ISL3"/>
</dbReference>
<dbReference type="Proteomes" id="UP000033612">
    <property type="component" value="Unassembled WGS sequence"/>
</dbReference>
<dbReference type="STRING" id="1218506.JF75_14470"/>
<dbReference type="HOGENOM" id="CLU_041900_4_1_9"/>
<proteinExistence type="predicted"/>
<evidence type="ECO:0000313" key="1">
    <source>
        <dbReference type="EMBL" id="KJY57478.1"/>
    </source>
</evidence>
<keyword evidence="2" id="KW-1185">Reference proteome</keyword>
<dbReference type="EMBL" id="JXLH01000018">
    <property type="protein sequence ID" value="KJY57478.1"/>
    <property type="molecule type" value="Genomic_DNA"/>
</dbReference>
<dbReference type="PANTHER" id="PTHR33498">
    <property type="entry name" value="TRANSPOSASE FOR INSERTION SEQUENCE ELEMENT IS1557"/>
    <property type="match status" value="1"/>
</dbReference>
<evidence type="ECO:0000313" key="2">
    <source>
        <dbReference type="Proteomes" id="UP000033612"/>
    </source>
</evidence>
<name>A0A0F4LGN8_9LACO</name>
<accession>A0A0F4LGN8</accession>
<sequence length="213" mass="24584">MSSFNNYIKFALDIKDQNIVFEDYFCRLANGYKQKVYQAVLLQPSCPFCGSQELRHNGRLKTEIRYPAANAGQPVIIRLFKQRVWCRTCNKRSMAQSDLVGKYCCISQPAKLKILSALTEDRSMTSIARENNVSVNTVQRVLGSCSHQFNSSYDYLPEHLAFDEFKGVDRTLHFICLDADKHEVVQILRTRYKKAIIAYCKKFSPAAKQFLWT</sequence>
<dbReference type="PATRIC" id="fig|1218506.3.peg.1521"/>
<organism evidence="1 2">
    <name type="scientific">Lactobacillus kimbladii</name>
    <dbReference type="NCBI Taxonomy" id="1218506"/>
    <lineage>
        <taxon>Bacteria</taxon>
        <taxon>Bacillati</taxon>
        <taxon>Bacillota</taxon>
        <taxon>Bacilli</taxon>
        <taxon>Lactobacillales</taxon>
        <taxon>Lactobacillaceae</taxon>
        <taxon>Lactobacillus</taxon>
    </lineage>
</organism>
<dbReference type="AlphaFoldDB" id="A0A0F4LGN8"/>
<protein>
    <submittedName>
        <fullName evidence="1">Transposase</fullName>
    </submittedName>
</protein>
<comment type="caution">
    <text evidence="1">The sequence shown here is derived from an EMBL/GenBank/DDBJ whole genome shotgun (WGS) entry which is preliminary data.</text>
</comment>
<reference evidence="1 2" key="1">
    <citation type="submission" date="2015-01" db="EMBL/GenBank/DDBJ databases">
        <title>Comparative genomics of the lactic acid bacteria isolated from the honey bee gut.</title>
        <authorList>
            <person name="Ellegaard K.M."/>
            <person name="Tamarit D."/>
            <person name="Javelind E."/>
            <person name="Olofsson T."/>
            <person name="Andersson S.G."/>
            <person name="Vasquez A."/>
        </authorList>
    </citation>
    <scope>NUCLEOTIDE SEQUENCE [LARGE SCALE GENOMIC DNA]</scope>
    <source>
        <strain evidence="1 2">Hma2</strain>
    </source>
</reference>
<dbReference type="PANTHER" id="PTHR33498:SF1">
    <property type="entry name" value="TRANSPOSASE FOR INSERTION SEQUENCE ELEMENT IS1557"/>
    <property type="match status" value="1"/>
</dbReference>